<name>A0ABT2ZCA9_9RHOB</name>
<dbReference type="SUPFAM" id="SSF50346">
    <property type="entry name" value="PRC-barrel domain"/>
    <property type="match status" value="1"/>
</dbReference>
<evidence type="ECO:0000256" key="1">
    <source>
        <dbReference type="SAM" id="MobiDB-lite"/>
    </source>
</evidence>
<dbReference type="Gene3D" id="2.30.30.240">
    <property type="entry name" value="PRC-barrel domain"/>
    <property type="match status" value="1"/>
</dbReference>
<feature type="region of interest" description="Disordered" evidence="1">
    <location>
        <begin position="130"/>
        <end position="164"/>
    </location>
</feature>
<dbReference type="Proteomes" id="UP001652542">
    <property type="component" value="Unassembled WGS sequence"/>
</dbReference>
<evidence type="ECO:0000256" key="2">
    <source>
        <dbReference type="SAM" id="SignalP"/>
    </source>
</evidence>
<evidence type="ECO:0000313" key="5">
    <source>
        <dbReference type="Proteomes" id="UP001652542"/>
    </source>
</evidence>
<feature type="chain" id="PRO_5045367410" evidence="2">
    <location>
        <begin position="23"/>
        <end position="164"/>
    </location>
</feature>
<evidence type="ECO:0000313" key="4">
    <source>
        <dbReference type="EMBL" id="MCV2868690.1"/>
    </source>
</evidence>
<feature type="signal peptide" evidence="2">
    <location>
        <begin position="1"/>
        <end position="22"/>
    </location>
</feature>
<dbReference type="PANTHER" id="PTHR36505:SF1">
    <property type="entry name" value="BLR1072 PROTEIN"/>
    <property type="match status" value="1"/>
</dbReference>
<dbReference type="InterPro" id="IPR027275">
    <property type="entry name" value="PRC-brl_dom"/>
</dbReference>
<keyword evidence="2" id="KW-0732">Signal</keyword>
<reference evidence="4 5" key="1">
    <citation type="submission" date="2022-10" db="EMBL/GenBank/DDBJ databases">
        <title>Defluviimonas sp. nov., isolated from ocean surface water.</title>
        <authorList>
            <person name="He W."/>
            <person name="Wang L."/>
            <person name="Zhang D.-F."/>
        </authorList>
    </citation>
    <scope>NUCLEOTIDE SEQUENCE [LARGE SCALE GENOMIC DNA]</scope>
    <source>
        <strain evidence="4 5">WL0002</strain>
    </source>
</reference>
<proteinExistence type="predicted"/>
<feature type="compositionally biased region" description="Low complexity" evidence="1">
    <location>
        <begin position="132"/>
        <end position="146"/>
    </location>
</feature>
<organism evidence="4 5">
    <name type="scientific">Albidovulum marisflavi</name>
    <dbReference type="NCBI Taxonomy" id="2984159"/>
    <lineage>
        <taxon>Bacteria</taxon>
        <taxon>Pseudomonadati</taxon>
        <taxon>Pseudomonadota</taxon>
        <taxon>Alphaproteobacteria</taxon>
        <taxon>Rhodobacterales</taxon>
        <taxon>Paracoccaceae</taxon>
        <taxon>Albidovulum</taxon>
    </lineage>
</organism>
<protein>
    <submittedName>
        <fullName evidence="4">PRC-barrel domain-containing protein</fullName>
    </submittedName>
</protein>
<keyword evidence="5" id="KW-1185">Reference proteome</keyword>
<sequence length="164" mass="16882">MLAHTKQFILVGLLAALPNTIAAQTADQSATTTAQDPTMAQDPAAAMVEPSTESAEAPAAPVGDINDLIIKLDGSVEGVVIGVGGFLGLGEKDVAVKMDALSLTTDPEFGTIRLTLGATREELEAAPEFKTAAEQQYEAETEQIQQKLEDGAATTEPATGSVGN</sequence>
<comment type="caution">
    <text evidence="4">The sequence shown here is derived from an EMBL/GenBank/DDBJ whole genome shotgun (WGS) entry which is preliminary data.</text>
</comment>
<dbReference type="RefSeq" id="WP_263734286.1">
    <property type="nucleotide sequence ID" value="NZ_JAOWKY010000001.1"/>
</dbReference>
<accession>A0ABT2ZCA9</accession>
<evidence type="ECO:0000259" key="3">
    <source>
        <dbReference type="Pfam" id="PF05239"/>
    </source>
</evidence>
<dbReference type="PANTHER" id="PTHR36505">
    <property type="entry name" value="BLR1072 PROTEIN"/>
    <property type="match status" value="1"/>
</dbReference>
<dbReference type="EMBL" id="JAOWKY010000001">
    <property type="protein sequence ID" value="MCV2868690.1"/>
    <property type="molecule type" value="Genomic_DNA"/>
</dbReference>
<gene>
    <name evidence="4" type="ORF">OEW28_08620</name>
</gene>
<dbReference type="Pfam" id="PF05239">
    <property type="entry name" value="PRC"/>
    <property type="match status" value="1"/>
</dbReference>
<feature type="domain" description="PRC-barrel" evidence="3">
    <location>
        <begin position="62"/>
        <end position="100"/>
    </location>
</feature>
<dbReference type="InterPro" id="IPR011033">
    <property type="entry name" value="PRC_barrel-like_sf"/>
</dbReference>